<dbReference type="InterPro" id="IPR036691">
    <property type="entry name" value="Endo/exonu/phosph_ase_sf"/>
</dbReference>
<dbReference type="GO" id="GO:0006302">
    <property type="term" value="P:double-strand break repair"/>
    <property type="evidence" value="ECO:0007669"/>
    <property type="project" value="TreeGrafter"/>
</dbReference>
<evidence type="ECO:0000313" key="13">
    <source>
        <dbReference type="EMBL" id="ELR24236.1"/>
    </source>
</evidence>
<dbReference type="CDD" id="cd02325">
    <property type="entry name" value="R3H"/>
    <property type="match status" value="1"/>
</dbReference>
<dbReference type="OrthoDB" id="412748at2759"/>
<dbReference type="SMART" id="SM00393">
    <property type="entry name" value="R3H"/>
    <property type="match status" value="1"/>
</dbReference>
<dbReference type="GO" id="GO:0004518">
    <property type="term" value="F:nuclease activity"/>
    <property type="evidence" value="ECO:0007669"/>
    <property type="project" value="UniProtKB-KW"/>
</dbReference>
<feature type="domain" description="R3H" evidence="12">
    <location>
        <begin position="533"/>
        <end position="608"/>
    </location>
</feature>
<dbReference type="VEuPathDB" id="AmoebaDB:ACA1_272590"/>
<keyword evidence="4" id="KW-0540">Nuclease</keyword>
<dbReference type="InterPro" id="IPR005135">
    <property type="entry name" value="Endo/exonuclease/phosphatase"/>
</dbReference>
<comment type="cofactor">
    <cofactor evidence="1">
        <name>Mn(2+)</name>
        <dbReference type="ChEBI" id="CHEBI:29035"/>
    </cofactor>
</comment>
<dbReference type="EMBL" id="KB007835">
    <property type="protein sequence ID" value="ELR24236.1"/>
    <property type="molecule type" value="Genomic_DNA"/>
</dbReference>
<evidence type="ECO:0000256" key="8">
    <source>
        <dbReference type="ARBA" id="ARBA00022842"/>
    </source>
</evidence>
<reference evidence="13 14" key="1">
    <citation type="journal article" date="2013" name="Genome Biol.">
        <title>Genome of Acanthamoeba castellanii highlights extensive lateral gene transfer and early evolution of tyrosine kinase signaling.</title>
        <authorList>
            <person name="Clarke M."/>
            <person name="Lohan A.J."/>
            <person name="Liu B."/>
            <person name="Lagkouvardos I."/>
            <person name="Roy S."/>
            <person name="Zafar N."/>
            <person name="Bertelli C."/>
            <person name="Schilde C."/>
            <person name="Kianianmomeni A."/>
            <person name="Burglin T.R."/>
            <person name="Frech C."/>
            <person name="Turcotte B."/>
            <person name="Kopec K.O."/>
            <person name="Synnott J.M."/>
            <person name="Choo C."/>
            <person name="Paponov I."/>
            <person name="Finkler A."/>
            <person name="Soon Heng Tan C."/>
            <person name="Hutchins A.P."/>
            <person name="Weinmeier T."/>
            <person name="Rattei T."/>
            <person name="Chu J.S."/>
            <person name="Gimenez G."/>
            <person name="Irimia M."/>
            <person name="Rigden D.J."/>
            <person name="Fitzpatrick D.A."/>
            <person name="Lorenzo-Morales J."/>
            <person name="Bateman A."/>
            <person name="Chiu C.H."/>
            <person name="Tang P."/>
            <person name="Hegemann P."/>
            <person name="Fromm H."/>
            <person name="Raoult D."/>
            <person name="Greub G."/>
            <person name="Miranda-Saavedra D."/>
            <person name="Chen N."/>
            <person name="Nash P."/>
            <person name="Ginger M.L."/>
            <person name="Horn M."/>
            <person name="Schaap P."/>
            <person name="Caler L."/>
            <person name="Loftus B."/>
        </authorList>
    </citation>
    <scope>NUCLEOTIDE SEQUENCE [LARGE SCALE GENOMIC DNA]</scope>
    <source>
        <strain evidence="13 14">Neff</strain>
    </source>
</reference>
<evidence type="ECO:0000259" key="12">
    <source>
        <dbReference type="SMART" id="SM00393"/>
    </source>
</evidence>
<evidence type="ECO:0000256" key="10">
    <source>
        <dbReference type="ARBA" id="ARBA00023242"/>
    </source>
</evidence>
<dbReference type="InterPro" id="IPR051547">
    <property type="entry name" value="TDP2-like"/>
</dbReference>
<gene>
    <name evidence="13" type="ORF">ACA1_272590</name>
</gene>
<organism evidence="13 14">
    <name type="scientific">Acanthamoeba castellanii (strain ATCC 30010 / Neff)</name>
    <dbReference type="NCBI Taxonomy" id="1257118"/>
    <lineage>
        <taxon>Eukaryota</taxon>
        <taxon>Amoebozoa</taxon>
        <taxon>Discosea</taxon>
        <taxon>Longamoebia</taxon>
        <taxon>Centramoebida</taxon>
        <taxon>Acanthamoebidae</taxon>
        <taxon>Acanthamoeba</taxon>
    </lineage>
</organism>
<evidence type="ECO:0000256" key="4">
    <source>
        <dbReference type="ARBA" id="ARBA00022722"/>
    </source>
</evidence>
<dbReference type="InterPro" id="IPR001374">
    <property type="entry name" value="R3H_dom"/>
</dbReference>
<keyword evidence="14" id="KW-1185">Reference proteome</keyword>
<comment type="subcellular location">
    <subcellularLocation>
        <location evidence="3">Nucleus</location>
        <location evidence="3">PML body</location>
    </subcellularLocation>
</comment>
<dbReference type="RefSeq" id="XP_004353764.1">
    <property type="nucleotide sequence ID" value="XM_004353712.1"/>
</dbReference>
<dbReference type="Pfam" id="PF01424">
    <property type="entry name" value="R3H"/>
    <property type="match status" value="1"/>
</dbReference>
<evidence type="ECO:0000313" key="14">
    <source>
        <dbReference type="Proteomes" id="UP000011083"/>
    </source>
</evidence>
<dbReference type="GO" id="GO:0003697">
    <property type="term" value="F:single-stranded DNA binding"/>
    <property type="evidence" value="ECO:0007669"/>
    <property type="project" value="TreeGrafter"/>
</dbReference>
<keyword evidence="10" id="KW-0539">Nucleus</keyword>
<evidence type="ECO:0000256" key="5">
    <source>
        <dbReference type="ARBA" id="ARBA00022723"/>
    </source>
</evidence>
<keyword evidence="9" id="KW-0234">DNA repair</keyword>
<dbReference type="GO" id="GO:0005737">
    <property type="term" value="C:cytoplasm"/>
    <property type="evidence" value="ECO:0007669"/>
    <property type="project" value="TreeGrafter"/>
</dbReference>
<dbReference type="GO" id="GO:0070260">
    <property type="term" value="F:5'-tyrosyl-DNA phosphodiesterase activity"/>
    <property type="evidence" value="ECO:0007669"/>
    <property type="project" value="TreeGrafter"/>
</dbReference>
<dbReference type="GeneID" id="14925250"/>
<evidence type="ECO:0000256" key="2">
    <source>
        <dbReference type="ARBA" id="ARBA00001946"/>
    </source>
</evidence>
<dbReference type="Gene3D" id="3.60.10.10">
    <property type="entry name" value="Endonuclease/exonuclease/phosphatase"/>
    <property type="match status" value="1"/>
</dbReference>
<evidence type="ECO:0000256" key="6">
    <source>
        <dbReference type="ARBA" id="ARBA00022763"/>
    </source>
</evidence>
<proteinExistence type="predicted"/>
<accession>L8HIL9</accession>
<name>L8HIL9_ACACF</name>
<dbReference type="Pfam" id="PF03372">
    <property type="entry name" value="Exo_endo_phos"/>
    <property type="match status" value="1"/>
</dbReference>
<evidence type="ECO:0000256" key="7">
    <source>
        <dbReference type="ARBA" id="ARBA00022801"/>
    </source>
</evidence>
<protein>
    <submittedName>
        <fullName evidence="13">R3H domain containing protein</fullName>
    </submittedName>
</protein>
<evidence type="ECO:0000256" key="9">
    <source>
        <dbReference type="ARBA" id="ARBA00023204"/>
    </source>
</evidence>
<dbReference type="AlphaFoldDB" id="L8HIL9"/>
<dbReference type="PANTHER" id="PTHR15822:SF4">
    <property type="entry name" value="TYROSYL-DNA PHOSPHODIESTERASE 2"/>
    <property type="match status" value="1"/>
</dbReference>
<feature type="region of interest" description="Disordered" evidence="11">
    <location>
        <begin position="610"/>
        <end position="640"/>
    </location>
</feature>
<keyword evidence="5" id="KW-0479">Metal-binding</keyword>
<dbReference type="SUPFAM" id="SSF82708">
    <property type="entry name" value="R3H domain"/>
    <property type="match status" value="1"/>
</dbReference>
<dbReference type="PANTHER" id="PTHR15822">
    <property type="entry name" value="TRAF AND TNF RECEPTOR-ASSOCIATED PROTEIN"/>
    <property type="match status" value="1"/>
</dbReference>
<keyword evidence="6" id="KW-0227">DNA damage</keyword>
<evidence type="ECO:0000256" key="11">
    <source>
        <dbReference type="SAM" id="MobiDB-lite"/>
    </source>
</evidence>
<evidence type="ECO:0000256" key="1">
    <source>
        <dbReference type="ARBA" id="ARBA00001936"/>
    </source>
</evidence>
<keyword evidence="7" id="KW-0378">Hydrolase</keyword>
<dbReference type="InterPro" id="IPR036867">
    <property type="entry name" value="R3H_dom_sf"/>
</dbReference>
<sequence length="659" mass="74052">MEASAQCAICAHAPAIHKQRVVSTFFGAALKQPDDPAGQADDDREGEQWFGVCADCDVVCTAHRSKLEARMAQAFADAADVERAGEGKQAADARRLRWKRVRSAAGALKKRAGSLPAKQADEYRELLRSHFGTDDLDDPHVQWLWYAYKIDGEEVNRVVAQLSARERQEFVDIWKAHWYQLFKAQGAAVPSGWHPRSILIHELLKRRESKARFQPALGLPTPVYRYDKRAEQWKEAPPDAVAAETVQTDRLVVVSFNVLFDLYHGLTDLIHTHKRTPYALDMLRELDADIIGLQEVTPPFLSYMLEEEWVKERYYVSENDLALAKTKATKKYFDRSVNGRDLQSTVYPSGQLLLSKLPFQASVYAFSNYKRLVCGEFIINERPLCVPVVHLSSEKSEGAGSRRAGQINTIVSAMRGENTATDRACVMDSIVMGDFNFSDDKEESKLIPDDFVDAWLALRPDEEGFTFNPSTNLAAALVSQSQKGRRFDRILIRSPGEGRFWHPVSIDMIATEPIVWKEKRRPKLSAKRLATERTFLTLGPDTVDESALSPEETEDLITTFACDDAREVLEFPPTLNNFQRMLVHRIASRHYSAGEESKGTRCVVVAKKKEGTSAKAQHKGAPQPASPTDASGSEPLEEQEFRMHPSDHFGLACTLHFGL</sequence>
<keyword evidence="8" id="KW-0460">Magnesium</keyword>
<dbReference type="SUPFAM" id="SSF56219">
    <property type="entry name" value="DNase I-like"/>
    <property type="match status" value="1"/>
</dbReference>
<dbReference type="CDD" id="cd09080">
    <property type="entry name" value="TDP2"/>
    <property type="match status" value="1"/>
</dbReference>
<comment type="cofactor">
    <cofactor evidence="2">
        <name>Mg(2+)</name>
        <dbReference type="ChEBI" id="CHEBI:18420"/>
    </cofactor>
</comment>
<dbReference type="Gene3D" id="3.30.1370.50">
    <property type="entry name" value="R3H-like domain"/>
    <property type="match status" value="1"/>
</dbReference>
<dbReference type="GO" id="GO:0046872">
    <property type="term" value="F:metal ion binding"/>
    <property type="evidence" value="ECO:0007669"/>
    <property type="project" value="UniProtKB-KW"/>
</dbReference>
<evidence type="ECO:0000256" key="3">
    <source>
        <dbReference type="ARBA" id="ARBA00004322"/>
    </source>
</evidence>
<dbReference type="KEGG" id="acan:ACA1_272590"/>
<dbReference type="Proteomes" id="UP000011083">
    <property type="component" value="Unassembled WGS sequence"/>
</dbReference>